<proteinExistence type="predicted"/>
<feature type="domain" description="DUF6867" evidence="2">
    <location>
        <begin position="4"/>
        <end position="107"/>
    </location>
</feature>
<dbReference type="EMBL" id="AONQ01000009">
    <property type="protein sequence ID" value="EME71075.1"/>
    <property type="molecule type" value="Genomic_DNA"/>
</dbReference>
<keyword evidence="4" id="KW-1185">Reference proteome</keyword>
<dbReference type="Pfam" id="PF21741">
    <property type="entry name" value="DUF6867"/>
    <property type="match status" value="1"/>
</dbReference>
<keyword evidence="1" id="KW-0812">Transmembrane</keyword>
<dbReference type="STRING" id="1244869.H261_04917"/>
<evidence type="ECO:0000259" key="2">
    <source>
        <dbReference type="Pfam" id="PF21741"/>
    </source>
</evidence>
<accession>M2Z9J5</accession>
<keyword evidence="1" id="KW-1133">Transmembrane helix</keyword>
<evidence type="ECO:0000313" key="4">
    <source>
        <dbReference type="Proteomes" id="UP000011744"/>
    </source>
</evidence>
<organism evidence="3 4">
    <name type="scientific">Paramagnetospirillum caucaseum</name>
    <dbReference type="NCBI Taxonomy" id="1244869"/>
    <lineage>
        <taxon>Bacteria</taxon>
        <taxon>Pseudomonadati</taxon>
        <taxon>Pseudomonadota</taxon>
        <taxon>Alphaproteobacteria</taxon>
        <taxon>Rhodospirillales</taxon>
        <taxon>Magnetospirillaceae</taxon>
        <taxon>Paramagnetospirillum</taxon>
    </lineage>
</organism>
<dbReference type="OrthoDB" id="9806174at2"/>
<dbReference type="eggNOG" id="ENOG5032SWS">
    <property type="taxonomic scope" value="Bacteria"/>
</dbReference>
<comment type="caution">
    <text evidence="3">The sequence shown here is derived from an EMBL/GenBank/DDBJ whole genome shotgun (WGS) entry which is preliminary data.</text>
</comment>
<dbReference type="PATRIC" id="fig|1244869.3.peg.988"/>
<evidence type="ECO:0000256" key="1">
    <source>
        <dbReference type="SAM" id="Phobius"/>
    </source>
</evidence>
<dbReference type="Proteomes" id="UP000011744">
    <property type="component" value="Unassembled WGS sequence"/>
</dbReference>
<sequence length="108" mass="11919">MITSLPVFAGLTLILFGGCAFMTGQALAATWRPLWQVIPYALMLGAADRFLGFALFGGELLSLAGWLLDSAVLAAIGLLAWRRTLVRRMAEQYPWLYVRTGPFSLRKL</sequence>
<name>M2Z9J5_9PROT</name>
<evidence type="ECO:0000313" key="3">
    <source>
        <dbReference type="EMBL" id="EME71075.1"/>
    </source>
</evidence>
<gene>
    <name evidence="3" type="ORF">H261_04917</name>
</gene>
<dbReference type="AlphaFoldDB" id="M2Z9J5"/>
<protein>
    <recommendedName>
        <fullName evidence="2">DUF6867 domain-containing protein</fullName>
    </recommendedName>
</protein>
<keyword evidence="1" id="KW-0472">Membrane</keyword>
<reference evidence="3 4" key="1">
    <citation type="journal article" date="2014" name="Genome Announc.">
        <title>Draft Genome Sequence of Magnetospirillum sp. Strain SO-1, a Freshwater Magnetotactic Bacterium Isolated from the Ol'khovka River, Russia.</title>
        <authorList>
            <person name="Grouzdev D.S."/>
            <person name="Dziuba M.V."/>
            <person name="Sukhacheva M.S."/>
            <person name="Mardanov A.V."/>
            <person name="Beletskiy A.V."/>
            <person name="Kuznetsov B.B."/>
            <person name="Skryabin K.G."/>
        </authorList>
    </citation>
    <scope>NUCLEOTIDE SEQUENCE [LARGE SCALE GENOMIC DNA]</scope>
    <source>
        <strain evidence="3 4">SO-1</strain>
    </source>
</reference>
<dbReference type="RefSeq" id="WP_008614964.1">
    <property type="nucleotide sequence ID" value="NZ_AONQ01000009.1"/>
</dbReference>
<dbReference type="InterPro" id="IPR049201">
    <property type="entry name" value="DUF6867"/>
</dbReference>
<feature type="transmembrane region" description="Helical" evidence="1">
    <location>
        <begin position="52"/>
        <end position="81"/>
    </location>
</feature>